<protein>
    <submittedName>
        <fullName evidence="10">Uncharacterized protein</fullName>
    </submittedName>
</protein>
<reference evidence="10" key="1">
    <citation type="submission" date="2021-01" db="EMBL/GenBank/DDBJ databases">
        <authorList>
            <person name="Lovell J.T."/>
            <person name="Bentley N."/>
            <person name="Bhattarai G."/>
            <person name="Jenkins J.W."/>
            <person name="Sreedasyam A."/>
            <person name="Alarcon Y."/>
            <person name="Bock C."/>
            <person name="Boston L."/>
            <person name="Carlson J."/>
            <person name="Cervantes K."/>
            <person name="Clermont K."/>
            <person name="Krom N."/>
            <person name="Kubenka K."/>
            <person name="Mamidi S."/>
            <person name="Mattison C."/>
            <person name="Monteros M."/>
            <person name="Pisani C."/>
            <person name="Plott C."/>
            <person name="Rajasekar S."/>
            <person name="Rhein H.S."/>
            <person name="Rohla C."/>
            <person name="Song M."/>
            <person name="Hilaire R.S."/>
            <person name="Shu S."/>
            <person name="Wells L."/>
            <person name="Wang X."/>
            <person name="Webber J."/>
            <person name="Heerema R.J."/>
            <person name="Klein P."/>
            <person name="Conner P."/>
            <person name="Grauke L."/>
            <person name="Grimwood J."/>
            <person name="Schmutz J."/>
            <person name="Randall J.J."/>
        </authorList>
    </citation>
    <scope>NUCLEOTIDE SEQUENCE</scope>
    <source>
        <tissue evidence="10">Leaf</tissue>
    </source>
</reference>
<dbReference type="SMART" id="SM00717">
    <property type="entry name" value="SANT"/>
    <property type="match status" value="2"/>
</dbReference>
<dbReference type="AlphaFoldDB" id="A0A922FAU4"/>
<feature type="domain" description="Myb-like" evidence="8">
    <location>
        <begin position="67"/>
        <end position="117"/>
    </location>
</feature>
<keyword evidence="3" id="KW-0805">Transcription regulation</keyword>
<dbReference type="GO" id="GO:0005634">
    <property type="term" value="C:nucleus"/>
    <property type="evidence" value="ECO:0007669"/>
    <property type="project" value="UniProtKB-SubCell"/>
</dbReference>
<feature type="compositionally biased region" description="Basic and acidic residues" evidence="7">
    <location>
        <begin position="274"/>
        <end position="285"/>
    </location>
</feature>
<evidence type="ECO:0000256" key="7">
    <source>
        <dbReference type="SAM" id="MobiDB-lite"/>
    </source>
</evidence>
<keyword evidence="5" id="KW-0804">Transcription</keyword>
<evidence type="ECO:0000259" key="8">
    <source>
        <dbReference type="PROSITE" id="PS50090"/>
    </source>
</evidence>
<dbReference type="PANTHER" id="PTHR45614">
    <property type="entry name" value="MYB PROTEIN-RELATED"/>
    <property type="match status" value="1"/>
</dbReference>
<evidence type="ECO:0000256" key="5">
    <source>
        <dbReference type="ARBA" id="ARBA00023163"/>
    </source>
</evidence>
<evidence type="ECO:0000313" key="10">
    <source>
        <dbReference type="EMBL" id="KAG6717115.1"/>
    </source>
</evidence>
<evidence type="ECO:0000256" key="2">
    <source>
        <dbReference type="ARBA" id="ARBA00022737"/>
    </source>
</evidence>
<gene>
    <name evidence="10" type="ORF">I3842_04G081600</name>
</gene>
<feature type="domain" description="Myb-like" evidence="8">
    <location>
        <begin position="15"/>
        <end position="66"/>
    </location>
</feature>
<dbReference type="FunFam" id="1.10.10.60:FF:000060">
    <property type="entry name" value="MYB transcription factor"/>
    <property type="match status" value="1"/>
</dbReference>
<evidence type="ECO:0000256" key="1">
    <source>
        <dbReference type="ARBA" id="ARBA00004123"/>
    </source>
</evidence>
<name>A0A922FAU4_CARIL</name>
<keyword evidence="4" id="KW-0238">DNA-binding</keyword>
<evidence type="ECO:0000259" key="9">
    <source>
        <dbReference type="PROSITE" id="PS51294"/>
    </source>
</evidence>
<dbReference type="GO" id="GO:0000981">
    <property type="term" value="F:DNA-binding transcription factor activity, RNA polymerase II-specific"/>
    <property type="evidence" value="ECO:0007669"/>
    <property type="project" value="TreeGrafter"/>
</dbReference>
<evidence type="ECO:0000256" key="4">
    <source>
        <dbReference type="ARBA" id="ARBA00023125"/>
    </source>
</evidence>
<organism evidence="10 11">
    <name type="scientific">Carya illinoinensis</name>
    <name type="common">Pecan</name>
    <dbReference type="NCBI Taxonomy" id="32201"/>
    <lineage>
        <taxon>Eukaryota</taxon>
        <taxon>Viridiplantae</taxon>
        <taxon>Streptophyta</taxon>
        <taxon>Embryophyta</taxon>
        <taxon>Tracheophyta</taxon>
        <taxon>Spermatophyta</taxon>
        <taxon>Magnoliopsida</taxon>
        <taxon>eudicotyledons</taxon>
        <taxon>Gunneridae</taxon>
        <taxon>Pentapetalae</taxon>
        <taxon>rosids</taxon>
        <taxon>fabids</taxon>
        <taxon>Fagales</taxon>
        <taxon>Juglandaceae</taxon>
        <taxon>Carya</taxon>
    </lineage>
</organism>
<keyword evidence="6" id="KW-0539">Nucleus</keyword>
<dbReference type="InterPro" id="IPR001005">
    <property type="entry name" value="SANT/Myb"/>
</dbReference>
<comment type="subcellular location">
    <subcellularLocation>
        <location evidence="1">Nucleus</location>
    </subcellularLocation>
</comment>
<evidence type="ECO:0000256" key="3">
    <source>
        <dbReference type="ARBA" id="ARBA00023015"/>
    </source>
</evidence>
<dbReference type="CDD" id="cd00167">
    <property type="entry name" value="SANT"/>
    <property type="match status" value="2"/>
</dbReference>
<dbReference type="PROSITE" id="PS50090">
    <property type="entry name" value="MYB_LIKE"/>
    <property type="match status" value="2"/>
</dbReference>
<dbReference type="Proteomes" id="UP000811246">
    <property type="component" value="Chromosome 4"/>
</dbReference>
<dbReference type="PROSITE" id="PS51294">
    <property type="entry name" value="HTH_MYB"/>
    <property type="match status" value="2"/>
</dbReference>
<evidence type="ECO:0000256" key="6">
    <source>
        <dbReference type="ARBA" id="ARBA00023242"/>
    </source>
</evidence>
<dbReference type="GO" id="GO:0000978">
    <property type="term" value="F:RNA polymerase II cis-regulatory region sequence-specific DNA binding"/>
    <property type="evidence" value="ECO:0007669"/>
    <property type="project" value="TreeGrafter"/>
</dbReference>
<dbReference type="EMBL" id="CM031828">
    <property type="protein sequence ID" value="KAG6717115.1"/>
    <property type="molecule type" value="Genomic_DNA"/>
</dbReference>
<keyword evidence="2" id="KW-0677">Repeat</keyword>
<feature type="domain" description="HTH myb-type" evidence="9">
    <location>
        <begin position="71"/>
        <end position="121"/>
    </location>
</feature>
<sequence length="314" mass="36198">MGESRSSSSSDMSGRRSCYRGHWRPAEDQKLQQLVQHYGPQNWNFIAEHLEGRSGKSCRLRWYNQLDPNINKKPFTEEEEQRLLADHRIYGNKWALIARRFEGRTDNALKNHYHVIMSRRKRERFALLQAHDQHHHDPSRNFYSKSSESTLRFQNHENFRPRSSSSASLLSSLSFRRDEQYSTITTASPRSGEFGGGKKCDLITSSWADYKQQAGLIHGIDPDHVPRNIDHVLPRRPFKFSNFGEDCGKEYMMRLAVRLNNNNSAAILQNLKMASHDQQEQAGGDHHHHHHGSLAELDKGTVPPFIDFLGVGIS</sequence>
<dbReference type="InterPro" id="IPR050560">
    <property type="entry name" value="MYB_TF"/>
</dbReference>
<comment type="caution">
    <text evidence="10">The sequence shown here is derived from an EMBL/GenBank/DDBJ whole genome shotgun (WGS) entry which is preliminary data.</text>
</comment>
<feature type="domain" description="HTH myb-type" evidence="9">
    <location>
        <begin position="15"/>
        <end position="70"/>
    </location>
</feature>
<evidence type="ECO:0000313" key="11">
    <source>
        <dbReference type="Proteomes" id="UP000811246"/>
    </source>
</evidence>
<proteinExistence type="predicted"/>
<dbReference type="Pfam" id="PF13921">
    <property type="entry name" value="Myb_DNA-bind_6"/>
    <property type="match status" value="1"/>
</dbReference>
<feature type="region of interest" description="Disordered" evidence="7">
    <location>
        <begin position="274"/>
        <end position="298"/>
    </location>
</feature>
<dbReference type="InterPro" id="IPR017930">
    <property type="entry name" value="Myb_dom"/>
</dbReference>
<dbReference type="PANTHER" id="PTHR45614:SF100">
    <property type="entry name" value="MYB TRANSCRIPTION FACTOR"/>
    <property type="match status" value="1"/>
</dbReference>
<accession>A0A922FAU4</accession>